<comment type="caution">
    <text evidence="2">The sequence shown here is derived from an EMBL/GenBank/DDBJ whole genome shotgun (WGS) entry which is preliminary data.</text>
</comment>
<evidence type="ECO:0000256" key="1">
    <source>
        <dbReference type="SAM" id="MobiDB-lite"/>
    </source>
</evidence>
<proteinExistence type="predicted"/>
<reference evidence="2 3" key="1">
    <citation type="journal article" date="2015" name="Stand. Genomic Sci.">
        <title>Genomic Encyclopedia of Bacterial and Archaeal Type Strains, Phase III: the genomes of soil and plant-associated and newly described type strains.</title>
        <authorList>
            <person name="Whitman W.B."/>
            <person name="Woyke T."/>
            <person name="Klenk H.P."/>
            <person name="Zhou Y."/>
            <person name="Lilburn T.G."/>
            <person name="Beck B.J."/>
            <person name="De Vos P."/>
            <person name="Vandamme P."/>
            <person name="Eisen J.A."/>
            <person name="Garrity G."/>
            <person name="Hugenholtz P."/>
            <person name="Kyrpides N.C."/>
        </authorList>
    </citation>
    <scope>NUCLEOTIDE SEQUENCE [LARGE SCALE GENOMIC DNA]</scope>
    <source>
        <strain evidence="2 3">AC4r</strain>
    </source>
</reference>
<dbReference type="EMBL" id="SGXT01000011">
    <property type="protein sequence ID" value="RZT63950.1"/>
    <property type="molecule type" value="Genomic_DNA"/>
</dbReference>
<evidence type="ECO:0000313" key="2">
    <source>
        <dbReference type="EMBL" id="RZT63950.1"/>
    </source>
</evidence>
<dbReference type="Proteomes" id="UP000292408">
    <property type="component" value="Unassembled WGS sequence"/>
</dbReference>
<accession>A0A4Q7TUH9</accession>
<sequence length="249" mass="27001">MRRARRSAYGRPPITNAYSGTVSDWARHLPLSNRPRRDESAVTGDRSAATAAVLTALADVLTARPDLLMADTARADVTVDRALRIALTRMRWSRWQRLLAVVGVVDAPSDELAALDTTALPEVLRVEAAARTASERPTSVQALSEIVVVALDIAARHTVPLTVDPHDLGAVALDLALRVPTERRAVITARAMRAVDGGWQVGAGRPLYATSAGIVLFLAGREGIPDELPEPQPRPRRPRDDEDEDDYEA</sequence>
<protein>
    <submittedName>
        <fullName evidence="2">Uncharacterized protein</fullName>
    </submittedName>
</protein>
<gene>
    <name evidence="2" type="ORF">EV140_0180</name>
</gene>
<dbReference type="AlphaFoldDB" id="A0A4Q7TUH9"/>
<name>A0A4Q7TUH9_9MICO</name>
<feature type="region of interest" description="Disordered" evidence="1">
    <location>
        <begin position="223"/>
        <end position="249"/>
    </location>
</feature>
<evidence type="ECO:0000313" key="3">
    <source>
        <dbReference type="Proteomes" id="UP000292408"/>
    </source>
</evidence>
<keyword evidence="3" id="KW-1185">Reference proteome</keyword>
<organism evidence="2 3">
    <name type="scientific">Microcella alkaliphila</name>
    <dbReference type="NCBI Taxonomy" id="279828"/>
    <lineage>
        <taxon>Bacteria</taxon>
        <taxon>Bacillati</taxon>
        <taxon>Actinomycetota</taxon>
        <taxon>Actinomycetes</taxon>
        <taxon>Micrococcales</taxon>
        <taxon>Microbacteriaceae</taxon>
        <taxon>Microcella</taxon>
    </lineage>
</organism>